<feature type="compositionally biased region" description="Basic and acidic residues" evidence="2">
    <location>
        <begin position="529"/>
        <end position="541"/>
    </location>
</feature>
<protein>
    <submittedName>
        <fullName evidence="3">Uncharacterized protein</fullName>
    </submittedName>
</protein>
<sequence>MSDDLKIGVTEYFVASILNEGKLNQDFKSSIPREIAKRILKEKKAQKIILSAFVKLYPYMSGEIAKFQKRKTQTKNKKIDEAELEQQIFIERSGSLFLNNYRLIQQQVASLKTMIAKESNKDEAEAEKNLNENNKKGSFHNDRIVSLLTEITKIQPITMGEFQEISNEAWSRHMELEKLLREEVKKYEYKFNRVDAKYMYKFNWIKEKAGVKIDKLEKTIEENWEKYRVDIDRVAMTLEDEYSIQNENYAKEESEIARIITEEGIDLESMGTKYKEILSVKRILEKKLTQAEKIIKGLDGKLRTAFQTLRNLEQQNSSHFAKMKMLTTCFLLLIDKSRLISDHKEKCRMCIAEERYDVLEKLFLEGEVLESPLQEFLIKRLYDVREALGILSLATNEEATRMRVSKILNELRVDNIITDGERQRYEKIANLQELIEQEHYLMLQKSKSPKKNRKKSLRRRVKTPQNERIAEIQDIENLAQVIPELGNGGEKSDKNEKISRIKEFLPKHEALNTNLSTPKGRETYEAISKKIEDDATRDKSTGRSKANHHKKPSNVPKLNTSAKVSTEETKKSQELLKRDISYTNESPSTMHTERFLDQQNKEQTQENFYESLSNNEENKYETEEEIRYLGTELSDNDEIKSDSEENYSDSIEIANEKESIGNDKQRRRIVTQVVKNDKGEIVIQNVNINKNLKIKYKYHPQSFEGKIINIISSDLLENKKISEASGFKDFLRLEIKDDMKVKDLILAAIAKYFAKKENQSTQTEIDLDILRNYKASQKEQATKDAEDSSLKFEQKSAFGKLFYIQSLTKYYTARQSVLAQNSSPMAKEYTKRVFYAAEKYGLEFDKQIQKLNAMPEEDECDNIWEKIINRRVSERRKDAITNYLCNFIATDQYAERAYEVILLLKQHNIYKLAFIIHYYLTKEQQPIGKWRRLMQSVLKYQAKNLGKNFQNCEDYKEIWYNLAKNIKYVSISRPKLITPKVQPELQFKSKRTVTPSLRSLKKTTNSPFSKSVLMSTTPQPQTKVSLMPKYQLNIPKEQKLYSTQKIEKQEEEDARNSGGLSARTPYRLPLLY</sequence>
<evidence type="ECO:0000256" key="1">
    <source>
        <dbReference type="SAM" id="Coils"/>
    </source>
</evidence>
<reference evidence="3" key="1">
    <citation type="submission" date="2021-09" db="EMBL/GenBank/DDBJ databases">
        <authorList>
            <consortium name="AG Swart"/>
            <person name="Singh M."/>
            <person name="Singh A."/>
            <person name="Seah K."/>
            <person name="Emmerich C."/>
        </authorList>
    </citation>
    <scope>NUCLEOTIDE SEQUENCE</scope>
    <source>
        <strain evidence="3">ATCC30299</strain>
    </source>
</reference>
<accession>A0AAU9K294</accession>
<keyword evidence="4" id="KW-1185">Reference proteome</keyword>
<feature type="region of interest" description="Disordered" evidence="2">
    <location>
        <begin position="445"/>
        <end position="465"/>
    </location>
</feature>
<evidence type="ECO:0000256" key="2">
    <source>
        <dbReference type="SAM" id="MobiDB-lite"/>
    </source>
</evidence>
<feature type="coiled-coil region" evidence="1">
    <location>
        <begin position="281"/>
        <end position="315"/>
    </location>
</feature>
<evidence type="ECO:0000313" key="3">
    <source>
        <dbReference type="EMBL" id="CAG9332330.1"/>
    </source>
</evidence>
<feature type="compositionally biased region" description="Basic residues" evidence="2">
    <location>
        <begin position="447"/>
        <end position="462"/>
    </location>
</feature>
<evidence type="ECO:0000313" key="4">
    <source>
        <dbReference type="Proteomes" id="UP001162131"/>
    </source>
</evidence>
<dbReference type="AlphaFoldDB" id="A0AAU9K294"/>
<dbReference type="Proteomes" id="UP001162131">
    <property type="component" value="Unassembled WGS sequence"/>
</dbReference>
<gene>
    <name evidence="3" type="ORF">BSTOLATCC_MIC55780</name>
</gene>
<name>A0AAU9K294_9CILI</name>
<feature type="region of interest" description="Disordered" evidence="2">
    <location>
        <begin position="529"/>
        <end position="573"/>
    </location>
</feature>
<keyword evidence="1" id="KW-0175">Coiled coil</keyword>
<feature type="region of interest" description="Disordered" evidence="2">
    <location>
        <begin position="996"/>
        <end position="1019"/>
    </location>
</feature>
<dbReference type="EMBL" id="CAJZBQ010000054">
    <property type="protein sequence ID" value="CAG9332330.1"/>
    <property type="molecule type" value="Genomic_DNA"/>
</dbReference>
<comment type="caution">
    <text evidence="3">The sequence shown here is derived from an EMBL/GenBank/DDBJ whole genome shotgun (WGS) entry which is preliminary data.</text>
</comment>
<proteinExistence type="predicted"/>
<organism evidence="3 4">
    <name type="scientific">Blepharisma stoltei</name>
    <dbReference type="NCBI Taxonomy" id="1481888"/>
    <lineage>
        <taxon>Eukaryota</taxon>
        <taxon>Sar</taxon>
        <taxon>Alveolata</taxon>
        <taxon>Ciliophora</taxon>
        <taxon>Postciliodesmatophora</taxon>
        <taxon>Heterotrichea</taxon>
        <taxon>Heterotrichida</taxon>
        <taxon>Blepharismidae</taxon>
        <taxon>Blepharisma</taxon>
    </lineage>
</organism>